<dbReference type="AlphaFoldDB" id="A0A1V9EUU5"/>
<reference evidence="4" key="1">
    <citation type="submission" date="2016-04" db="EMBL/GenBank/DDBJ databases">
        <authorList>
            <person name="Chen L."/>
            <person name="Zhuang W."/>
            <person name="Wang G."/>
        </authorList>
    </citation>
    <scope>NUCLEOTIDE SEQUENCE [LARGE SCALE GENOMIC DNA]</scope>
    <source>
        <strain evidence="4">17621</strain>
    </source>
</reference>
<keyword evidence="1" id="KW-1133">Transmembrane helix</keyword>
<accession>A0A1V9EUU5</accession>
<keyword evidence="4" id="KW-1185">Reference proteome</keyword>
<name>A0A1V9EUU5_9BACT</name>
<dbReference type="STRING" id="354355.SAMN05660816_05761"/>
<dbReference type="Proteomes" id="UP000192610">
    <property type="component" value="Unassembled WGS sequence"/>
</dbReference>
<sequence length="73" mass="8651">MAYPNQWSEGSVNPRKGFRIHLLVFVLSIPGMWIVWYFTDRSYPWPLWSTIAWGIGVLFHYLGAFVFRKSKNN</sequence>
<proteinExistence type="predicted"/>
<dbReference type="OrthoDB" id="8965954at2"/>
<feature type="transmembrane region" description="Helical" evidence="1">
    <location>
        <begin position="20"/>
        <end position="39"/>
    </location>
</feature>
<evidence type="ECO:0000313" key="3">
    <source>
        <dbReference type="EMBL" id="OQP49802.1"/>
    </source>
</evidence>
<evidence type="ECO:0000259" key="2">
    <source>
        <dbReference type="Pfam" id="PF13239"/>
    </source>
</evidence>
<feature type="transmembrane region" description="Helical" evidence="1">
    <location>
        <begin position="45"/>
        <end position="67"/>
    </location>
</feature>
<dbReference type="Pfam" id="PF13239">
    <property type="entry name" value="2TM"/>
    <property type="match status" value="1"/>
</dbReference>
<dbReference type="InterPro" id="IPR025698">
    <property type="entry name" value="2TM_dom"/>
</dbReference>
<evidence type="ECO:0000313" key="4">
    <source>
        <dbReference type="Proteomes" id="UP000192610"/>
    </source>
</evidence>
<comment type="caution">
    <text evidence="3">The sequence shown here is derived from an EMBL/GenBank/DDBJ whole genome shotgun (WGS) entry which is preliminary data.</text>
</comment>
<organism evidence="3 4">
    <name type="scientific">Niastella yeongjuensis</name>
    <dbReference type="NCBI Taxonomy" id="354355"/>
    <lineage>
        <taxon>Bacteria</taxon>
        <taxon>Pseudomonadati</taxon>
        <taxon>Bacteroidota</taxon>
        <taxon>Chitinophagia</taxon>
        <taxon>Chitinophagales</taxon>
        <taxon>Chitinophagaceae</taxon>
        <taxon>Niastella</taxon>
    </lineage>
</organism>
<dbReference type="EMBL" id="LVXG01000013">
    <property type="protein sequence ID" value="OQP49802.1"/>
    <property type="molecule type" value="Genomic_DNA"/>
</dbReference>
<evidence type="ECO:0000256" key="1">
    <source>
        <dbReference type="SAM" id="Phobius"/>
    </source>
</evidence>
<protein>
    <recommendedName>
        <fullName evidence="2">2TM domain-containing protein</fullName>
    </recommendedName>
</protein>
<gene>
    <name evidence="3" type="ORF">A4H97_28355</name>
</gene>
<keyword evidence="1" id="KW-0472">Membrane</keyword>
<keyword evidence="1" id="KW-0812">Transmembrane</keyword>
<dbReference type="RefSeq" id="WP_081200171.1">
    <property type="nucleotide sequence ID" value="NZ_FOCZ01000015.1"/>
</dbReference>
<feature type="domain" description="2TM" evidence="2">
    <location>
        <begin position="11"/>
        <end position="67"/>
    </location>
</feature>